<comment type="cofactor">
    <cofactor evidence="2">
        <name>Mg(2+)</name>
        <dbReference type="ChEBI" id="CHEBI:18420"/>
    </cofactor>
</comment>
<dbReference type="GO" id="GO:0046872">
    <property type="term" value="F:metal ion binding"/>
    <property type="evidence" value="ECO:0007669"/>
    <property type="project" value="UniProtKB-KW"/>
</dbReference>
<dbReference type="PROSITE" id="PS51462">
    <property type="entry name" value="NUDIX"/>
    <property type="match status" value="1"/>
</dbReference>
<keyword evidence="3" id="KW-0479">Metal-binding</keyword>
<dbReference type="OrthoDB" id="9802805at2"/>
<evidence type="ECO:0000256" key="2">
    <source>
        <dbReference type="ARBA" id="ARBA00001946"/>
    </source>
</evidence>
<feature type="domain" description="Nudix hydrolase" evidence="7">
    <location>
        <begin position="24"/>
        <end position="193"/>
    </location>
</feature>
<accession>A0A161LFN6</accession>
<reference evidence="9" key="1">
    <citation type="submission" date="2016-04" db="EMBL/GenBank/DDBJ databases">
        <title>Draft genome sequence of Paludibacter jiangxiensis strain NM7.</title>
        <authorList>
            <person name="Qiu Y."/>
            <person name="Matsuura N."/>
            <person name="Ohashi A."/>
            <person name="Tourlousse M.D."/>
            <person name="Sekiguchi Y."/>
        </authorList>
    </citation>
    <scope>NUCLEOTIDE SEQUENCE [LARGE SCALE GENOMIC DNA]</scope>
    <source>
        <strain evidence="9">NM7</strain>
    </source>
</reference>
<evidence type="ECO:0000313" key="8">
    <source>
        <dbReference type="EMBL" id="GAT63955.1"/>
    </source>
</evidence>
<reference evidence="9" key="2">
    <citation type="journal article" date="2017" name="Genome Announc.">
        <title>Draft genome sequence of Paludibacter jiangxiensis NM7(T), a propionate-producing fermentative bacterium.</title>
        <authorList>
            <person name="Qiu Y.-L."/>
            <person name="Tourlousse D.M."/>
            <person name="Matsuura N."/>
            <person name="Ohashi A."/>
            <person name="Sekiguchi Y."/>
        </authorList>
    </citation>
    <scope>NUCLEOTIDE SEQUENCE [LARGE SCALE GENOMIC DNA]</scope>
    <source>
        <strain evidence="9">NM7</strain>
    </source>
</reference>
<dbReference type="InterPro" id="IPR045121">
    <property type="entry name" value="CoAse"/>
</dbReference>
<evidence type="ECO:0000256" key="6">
    <source>
        <dbReference type="ARBA" id="ARBA00023211"/>
    </source>
</evidence>
<dbReference type="InterPro" id="IPR000086">
    <property type="entry name" value="NUDIX_hydrolase_dom"/>
</dbReference>
<sequence>MVIEDFNRIKEQLGFEEGIHGKEEYFNSVVLVLLMPVNGEYHFVFQKRAANIRQAGEICFPGGKIDETDTSLEQVALRETYEEMGIPADKIEIIGRINTLVAPMGVTVDAFVGIADVSLGELAVNVSEVERVITLPVTYFLDNQPDRYNVKIEVHPTTVDEKSGKEIVLLPVEELGLPAVYKNPWGNYLYKVLVYKTDQGVIWGITARIVHEVARKIAKIKNEQ</sequence>
<keyword evidence="9" id="KW-1185">Reference proteome</keyword>
<dbReference type="InterPro" id="IPR015797">
    <property type="entry name" value="NUDIX_hydrolase-like_dom_sf"/>
</dbReference>
<dbReference type="PANTHER" id="PTHR12992">
    <property type="entry name" value="NUDIX HYDROLASE"/>
    <property type="match status" value="1"/>
</dbReference>
<dbReference type="RefSeq" id="WP_068705618.1">
    <property type="nucleotide sequence ID" value="NZ_BDCR01000004.1"/>
</dbReference>
<dbReference type="Proteomes" id="UP000076586">
    <property type="component" value="Unassembled WGS sequence"/>
</dbReference>
<proteinExistence type="predicted"/>
<dbReference type="Gene3D" id="3.90.79.10">
    <property type="entry name" value="Nucleoside Triphosphate Pyrophosphohydrolase"/>
    <property type="match status" value="1"/>
</dbReference>
<dbReference type="CDD" id="cd03426">
    <property type="entry name" value="NUDIX_CoAse_Nudt7"/>
    <property type="match status" value="1"/>
</dbReference>
<comment type="caution">
    <text evidence="8">The sequence shown here is derived from an EMBL/GenBank/DDBJ whole genome shotgun (WGS) entry which is preliminary data.</text>
</comment>
<evidence type="ECO:0000259" key="7">
    <source>
        <dbReference type="PROSITE" id="PS51462"/>
    </source>
</evidence>
<protein>
    <submittedName>
        <fullName evidence="8">NUDIX domain-containing protein</fullName>
    </submittedName>
</protein>
<dbReference type="AlphaFoldDB" id="A0A161LFN6"/>
<evidence type="ECO:0000313" key="9">
    <source>
        <dbReference type="Proteomes" id="UP000076586"/>
    </source>
</evidence>
<dbReference type="STRING" id="681398.PJIAN_4498"/>
<organism evidence="8 9">
    <name type="scientific">Paludibacter jiangxiensis</name>
    <dbReference type="NCBI Taxonomy" id="681398"/>
    <lineage>
        <taxon>Bacteria</taxon>
        <taxon>Pseudomonadati</taxon>
        <taxon>Bacteroidota</taxon>
        <taxon>Bacteroidia</taxon>
        <taxon>Bacteroidales</taxon>
        <taxon>Paludibacteraceae</taxon>
        <taxon>Paludibacter</taxon>
    </lineage>
</organism>
<dbReference type="EMBL" id="BDCR01000004">
    <property type="protein sequence ID" value="GAT63955.1"/>
    <property type="molecule type" value="Genomic_DNA"/>
</dbReference>
<evidence type="ECO:0000256" key="1">
    <source>
        <dbReference type="ARBA" id="ARBA00001936"/>
    </source>
</evidence>
<dbReference type="SUPFAM" id="SSF55811">
    <property type="entry name" value="Nudix"/>
    <property type="match status" value="1"/>
</dbReference>
<evidence type="ECO:0000256" key="4">
    <source>
        <dbReference type="ARBA" id="ARBA00022801"/>
    </source>
</evidence>
<evidence type="ECO:0000256" key="5">
    <source>
        <dbReference type="ARBA" id="ARBA00022842"/>
    </source>
</evidence>
<dbReference type="Pfam" id="PF00293">
    <property type="entry name" value="NUDIX"/>
    <property type="match status" value="1"/>
</dbReference>
<name>A0A161LFN6_9BACT</name>
<comment type="cofactor">
    <cofactor evidence="1">
        <name>Mn(2+)</name>
        <dbReference type="ChEBI" id="CHEBI:29035"/>
    </cofactor>
</comment>
<dbReference type="PANTHER" id="PTHR12992:SF11">
    <property type="entry name" value="MITOCHONDRIAL COENZYME A DIPHOSPHATASE NUDT8"/>
    <property type="match status" value="1"/>
</dbReference>
<dbReference type="GO" id="GO:0010945">
    <property type="term" value="F:coenzyme A diphosphatase activity"/>
    <property type="evidence" value="ECO:0007669"/>
    <property type="project" value="InterPro"/>
</dbReference>
<keyword evidence="4" id="KW-0378">Hydrolase</keyword>
<keyword evidence="5" id="KW-0460">Magnesium</keyword>
<gene>
    <name evidence="8" type="ORF">PJIAN_4498</name>
</gene>
<evidence type="ECO:0000256" key="3">
    <source>
        <dbReference type="ARBA" id="ARBA00022723"/>
    </source>
</evidence>
<keyword evidence="6" id="KW-0464">Manganese</keyword>